<dbReference type="OrthoDB" id="2789670at2759"/>
<protein>
    <submittedName>
        <fullName evidence="1">Uncharacterized protein</fullName>
    </submittedName>
</protein>
<dbReference type="AlphaFoldDB" id="A0A8J6BHM5"/>
<organism evidence="1 2">
    <name type="scientific">Zizania palustris</name>
    <name type="common">Northern wild rice</name>
    <dbReference type="NCBI Taxonomy" id="103762"/>
    <lineage>
        <taxon>Eukaryota</taxon>
        <taxon>Viridiplantae</taxon>
        <taxon>Streptophyta</taxon>
        <taxon>Embryophyta</taxon>
        <taxon>Tracheophyta</taxon>
        <taxon>Spermatophyta</taxon>
        <taxon>Magnoliopsida</taxon>
        <taxon>Liliopsida</taxon>
        <taxon>Poales</taxon>
        <taxon>Poaceae</taxon>
        <taxon>BOP clade</taxon>
        <taxon>Oryzoideae</taxon>
        <taxon>Oryzeae</taxon>
        <taxon>Zizaniinae</taxon>
        <taxon>Zizania</taxon>
    </lineage>
</organism>
<keyword evidence="2" id="KW-1185">Reference proteome</keyword>
<evidence type="ECO:0000313" key="1">
    <source>
        <dbReference type="EMBL" id="KAG8084835.1"/>
    </source>
</evidence>
<dbReference type="EMBL" id="JAAALK010000082">
    <property type="protein sequence ID" value="KAG8084835.1"/>
    <property type="molecule type" value="Genomic_DNA"/>
</dbReference>
<dbReference type="Proteomes" id="UP000729402">
    <property type="component" value="Unassembled WGS sequence"/>
</dbReference>
<accession>A0A8J6BHM5</accession>
<sequence>MVEELLGAEGDSFLEEEIVDFCLSLLIARYETTSTLFARYETTSMLMTATIKFLTETPAALTELKV</sequence>
<evidence type="ECO:0000313" key="2">
    <source>
        <dbReference type="Proteomes" id="UP000729402"/>
    </source>
</evidence>
<reference evidence="1" key="1">
    <citation type="journal article" date="2021" name="bioRxiv">
        <title>Whole Genome Assembly and Annotation of Northern Wild Rice, Zizania palustris L., Supports a Whole Genome Duplication in the Zizania Genus.</title>
        <authorList>
            <person name="Haas M."/>
            <person name="Kono T."/>
            <person name="Macchietto M."/>
            <person name="Millas R."/>
            <person name="McGilp L."/>
            <person name="Shao M."/>
            <person name="Duquette J."/>
            <person name="Hirsch C.N."/>
            <person name="Kimball J."/>
        </authorList>
    </citation>
    <scope>NUCLEOTIDE SEQUENCE</scope>
    <source>
        <tissue evidence="1">Fresh leaf tissue</tissue>
    </source>
</reference>
<comment type="caution">
    <text evidence="1">The sequence shown here is derived from an EMBL/GenBank/DDBJ whole genome shotgun (WGS) entry which is preliminary data.</text>
</comment>
<gene>
    <name evidence="1" type="ORF">GUJ93_ZPchr0010g10958</name>
</gene>
<reference evidence="1" key="2">
    <citation type="submission" date="2021-02" db="EMBL/GenBank/DDBJ databases">
        <authorList>
            <person name="Kimball J.A."/>
            <person name="Haas M.W."/>
            <person name="Macchietto M."/>
            <person name="Kono T."/>
            <person name="Duquette J."/>
            <person name="Shao M."/>
        </authorList>
    </citation>
    <scope>NUCLEOTIDE SEQUENCE</scope>
    <source>
        <tissue evidence="1">Fresh leaf tissue</tissue>
    </source>
</reference>
<proteinExistence type="predicted"/>
<name>A0A8J6BHM5_ZIZPA</name>